<gene>
    <name evidence="1" type="ORF">EIK79_14675</name>
</gene>
<dbReference type="RefSeq" id="WP_124955994.1">
    <property type="nucleotide sequence ID" value="NZ_RRCH01000031.1"/>
</dbReference>
<dbReference type="InterPro" id="IPR023393">
    <property type="entry name" value="START-like_dom_sf"/>
</dbReference>
<sequence length="142" mass="16036">MTVRVNQTFDVSAAPETVWNFIADPEKRARAISVVHGFEETGDRTAVWQIELPLPLLNRTISVETEETDREPPTYVRFVGRSSAVHVIGEHRLEATADGSQLTNQFTVDGKLPGVERFFKGHLDEELRNLRDALYDDLNRSG</sequence>
<dbReference type="AlphaFoldDB" id="A0A3P3R6E7"/>
<dbReference type="CDD" id="cd07812">
    <property type="entry name" value="SRPBCC"/>
    <property type="match status" value="1"/>
</dbReference>
<accession>A0A3P3R6E7</accession>
<dbReference type="Proteomes" id="UP000282322">
    <property type="component" value="Unassembled WGS sequence"/>
</dbReference>
<evidence type="ECO:0000313" key="1">
    <source>
        <dbReference type="EMBL" id="RRJ28954.1"/>
    </source>
</evidence>
<dbReference type="Pfam" id="PF10604">
    <property type="entry name" value="Polyketide_cyc2"/>
    <property type="match status" value="1"/>
</dbReference>
<protein>
    <submittedName>
        <fullName evidence="1">Polyketide cyclase</fullName>
    </submittedName>
</protein>
<dbReference type="SUPFAM" id="SSF55961">
    <property type="entry name" value="Bet v1-like"/>
    <property type="match status" value="1"/>
</dbReference>
<dbReference type="OrthoDB" id="25755at2157"/>
<comment type="caution">
    <text evidence="1">The sequence shown here is derived from an EMBL/GenBank/DDBJ whole genome shotgun (WGS) entry which is preliminary data.</text>
</comment>
<evidence type="ECO:0000313" key="2">
    <source>
        <dbReference type="Proteomes" id="UP000282322"/>
    </source>
</evidence>
<organism evidence="1 2">
    <name type="scientific">Halocatena pleomorpha</name>
    <dbReference type="NCBI Taxonomy" id="1785090"/>
    <lineage>
        <taxon>Archaea</taxon>
        <taxon>Methanobacteriati</taxon>
        <taxon>Methanobacteriota</taxon>
        <taxon>Stenosarchaea group</taxon>
        <taxon>Halobacteria</taxon>
        <taxon>Halobacteriales</taxon>
        <taxon>Natronomonadaceae</taxon>
        <taxon>Halocatena</taxon>
    </lineage>
</organism>
<dbReference type="EMBL" id="RRCH01000031">
    <property type="protein sequence ID" value="RRJ28954.1"/>
    <property type="molecule type" value="Genomic_DNA"/>
</dbReference>
<proteinExistence type="predicted"/>
<keyword evidence="2" id="KW-1185">Reference proteome</keyword>
<dbReference type="Gene3D" id="3.30.530.20">
    <property type="match status" value="1"/>
</dbReference>
<dbReference type="InterPro" id="IPR019587">
    <property type="entry name" value="Polyketide_cyclase/dehydratase"/>
</dbReference>
<name>A0A3P3R6E7_9EURY</name>
<reference evidence="1 2" key="1">
    <citation type="submission" date="2018-11" db="EMBL/GenBank/DDBJ databases">
        <title>Taxonoimc description of Halomarina strain SPP-AMP-1.</title>
        <authorList>
            <person name="Pal Y."/>
            <person name="Srinivasana K."/>
            <person name="Verma A."/>
            <person name="Kumar P."/>
        </authorList>
    </citation>
    <scope>NUCLEOTIDE SEQUENCE [LARGE SCALE GENOMIC DNA]</scope>
    <source>
        <strain evidence="1 2">SPP-AMP-1</strain>
    </source>
</reference>